<reference evidence="3" key="1">
    <citation type="journal article" date="2019" name="Int. J. Syst. Evol. Microbiol.">
        <title>The Global Catalogue of Microorganisms (GCM) 10K type strain sequencing project: providing services to taxonomists for standard genome sequencing and annotation.</title>
        <authorList>
            <consortium name="The Broad Institute Genomics Platform"/>
            <consortium name="The Broad Institute Genome Sequencing Center for Infectious Disease"/>
            <person name="Wu L."/>
            <person name="Ma J."/>
        </authorList>
    </citation>
    <scope>NUCLEOTIDE SEQUENCE [LARGE SCALE GENOMIC DNA]</scope>
    <source>
        <strain evidence="3">JCM 18952</strain>
    </source>
</reference>
<evidence type="ECO:0000313" key="3">
    <source>
        <dbReference type="Proteomes" id="UP001501257"/>
    </source>
</evidence>
<evidence type="ECO:0008006" key="4">
    <source>
        <dbReference type="Google" id="ProtNLM"/>
    </source>
</evidence>
<dbReference type="NCBIfam" id="NF045728">
    <property type="entry name" value="glycosyl_F510_1955"/>
    <property type="match status" value="1"/>
</dbReference>
<dbReference type="InterPro" id="IPR054817">
    <property type="entry name" value="Glycosyl_F510_1955-like"/>
</dbReference>
<proteinExistence type="predicted"/>
<comment type="caution">
    <text evidence="2">The sequence shown here is derived from an EMBL/GenBank/DDBJ whole genome shotgun (WGS) entry which is preliminary data.</text>
</comment>
<dbReference type="InterPro" id="IPR015943">
    <property type="entry name" value="WD40/YVTN_repeat-like_dom_sf"/>
</dbReference>
<name>A0ABP9TSP4_9MICC</name>
<dbReference type="Proteomes" id="UP001501257">
    <property type="component" value="Unassembled WGS sequence"/>
</dbReference>
<organism evidence="2 3">
    <name type="scientific">Paeniglutamicibacter antarcticus</name>
    <dbReference type="NCBI Taxonomy" id="494023"/>
    <lineage>
        <taxon>Bacteria</taxon>
        <taxon>Bacillati</taxon>
        <taxon>Actinomycetota</taxon>
        <taxon>Actinomycetes</taxon>
        <taxon>Micrococcales</taxon>
        <taxon>Micrococcaceae</taxon>
        <taxon>Paeniglutamicibacter</taxon>
    </lineage>
</organism>
<sequence>MSFNLSTFRRARPRAAASITVLAMLGLTACGTATPASTNEAPPTDLYGHIHAISIEESTQRVLLATHNGLFDASGTVPKKIGPTLDLMGFTVSPTGTFYASGHPGPGSDLPNPLGLMESTDSGETWVPLSLQGQSDFHALTANRDAIIGFDGKLRTTSDGKKWVDDGPMAPTPYALVSSPQSAVVLATTEEGLWRSADSGETWSAPSGGPKLLTAAFADSNTVLGVTPEGSVYLSNDAGLSWEALGAEVGPATTMGAISTEEGTLLVWMDLERGVVKFSYDGKTLTEVAP</sequence>
<evidence type="ECO:0000256" key="1">
    <source>
        <dbReference type="SAM" id="SignalP"/>
    </source>
</evidence>
<dbReference type="EMBL" id="BAABLK010000087">
    <property type="protein sequence ID" value="GAA5228712.1"/>
    <property type="molecule type" value="Genomic_DNA"/>
</dbReference>
<feature type="signal peptide" evidence="1">
    <location>
        <begin position="1"/>
        <end position="35"/>
    </location>
</feature>
<dbReference type="CDD" id="cd15482">
    <property type="entry name" value="Sialidase_non-viral"/>
    <property type="match status" value="1"/>
</dbReference>
<accession>A0ABP9TSP4</accession>
<gene>
    <name evidence="2" type="ORF">GCM10025778_32510</name>
</gene>
<dbReference type="RefSeq" id="WP_345468961.1">
    <property type="nucleotide sequence ID" value="NZ_BAABLK010000087.1"/>
</dbReference>
<keyword evidence="3" id="KW-1185">Reference proteome</keyword>
<dbReference type="SUPFAM" id="SSF110296">
    <property type="entry name" value="Oligoxyloglucan reducing end-specific cellobiohydrolase"/>
    <property type="match status" value="1"/>
</dbReference>
<dbReference type="Gene3D" id="2.130.10.10">
    <property type="entry name" value="YVTN repeat-like/Quinoprotein amine dehydrogenase"/>
    <property type="match status" value="1"/>
</dbReference>
<keyword evidence="1" id="KW-0732">Signal</keyword>
<feature type="chain" id="PRO_5047320127" description="Exo-alpha-sialidase" evidence="1">
    <location>
        <begin position="36"/>
        <end position="290"/>
    </location>
</feature>
<evidence type="ECO:0000313" key="2">
    <source>
        <dbReference type="EMBL" id="GAA5228712.1"/>
    </source>
</evidence>
<protein>
    <recommendedName>
        <fullName evidence="4">Exo-alpha-sialidase</fullName>
    </recommendedName>
</protein>